<dbReference type="InterPro" id="IPR010971">
    <property type="entry name" value="UbiH/COQ6"/>
</dbReference>
<comment type="pathway">
    <text evidence="2">Cofactor biosynthesis; ubiquinone biosynthesis.</text>
</comment>
<evidence type="ECO:0000256" key="4">
    <source>
        <dbReference type="ARBA" id="ARBA00022630"/>
    </source>
</evidence>
<comment type="similarity">
    <text evidence="3">Belongs to the UbiH/COQ6 family.</text>
</comment>
<dbReference type="Pfam" id="PF01494">
    <property type="entry name" value="FAD_binding_3"/>
    <property type="match status" value="1"/>
</dbReference>
<dbReference type="Gene3D" id="3.50.50.60">
    <property type="entry name" value="FAD/NAD(P)-binding domain"/>
    <property type="match status" value="2"/>
</dbReference>
<evidence type="ECO:0000256" key="3">
    <source>
        <dbReference type="ARBA" id="ARBA00005349"/>
    </source>
</evidence>
<dbReference type="SUPFAM" id="SSF51905">
    <property type="entry name" value="FAD/NAD(P)-binding domain"/>
    <property type="match status" value="1"/>
</dbReference>
<dbReference type="InterPro" id="IPR018168">
    <property type="entry name" value="Ubi_Hdrlase_CS"/>
</dbReference>
<dbReference type="GO" id="GO:0016705">
    <property type="term" value="F:oxidoreductase activity, acting on paired donors, with incorporation or reduction of molecular oxygen"/>
    <property type="evidence" value="ECO:0007669"/>
    <property type="project" value="InterPro"/>
</dbReference>
<dbReference type="Proteomes" id="UP000028826">
    <property type="component" value="Unassembled WGS sequence"/>
</dbReference>
<keyword evidence="5" id="KW-0274">FAD</keyword>
<protein>
    <submittedName>
        <fullName evidence="8">2-octaprenyl-6-methoxyphenyl hydroxylase</fullName>
    </submittedName>
</protein>
<dbReference type="InterPro" id="IPR051205">
    <property type="entry name" value="UbiH/COQ6_monooxygenase"/>
</dbReference>
<dbReference type="EMBL" id="JGYG01000011">
    <property type="protein sequence ID" value="KFI27384.1"/>
    <property type="molecule type" value="Genomic_DNA"/>
</dbReference>
<dbReference type="FunFam" id="3.50.50.60:FF:000021">
    <property type="entry name" value="Ubiquinone biosynthesis monooxygenase COQ6"/>
    <property type="match status" value="1"/>
</dbReference>
<dbReference type="STRING" id="195105.CN97_01365"/>
<name>A0A086XZD4_9RHOB</name>
<dbReference type="PANTHER" id="PTHR43876:SF7">
    <property type="entry name" value="UBIQUINONE BIOSYNTHESIS MONOOXYGENASE COQ6, MITOCHONDRIAL"/>
    <property type="match status" value="1"/>
</dbReference>
<comment type="caution">
    <text evidence="8">The sequence shown here is derived from an EMBL/GenBank/DDBJ whole genome shotgun (WGS) entry which is preliminary data.</text>
</comment>
<dbReference type="InterPro" id="IPR002938">
    <property type="entry name" value="FAD-bd"/>
</dbReference>
<proteinExistence type="inferred from homology"/>
<evidence type="ECO:0000256" key="2">
    <source>
        <dbReference type="ARBA" id="ARBA00004749"/>
    </source>
</evidence>
<evidence type="ECO:0000256" key="7">
    <source>
        <dbReference type="ARBA" id="ARBA00023033"/>
    </source>
</evidence>
<dbReference type="NCBIfam" id="TIGR01988">
    <property type="entry name" value="Ubi-OHases"/>
    <property type="match status" value="1"/>
</dbReference>
<dbReference type="GO" id="GO:0004497">
    <property type="term" value="F:monooxygenase activity"/>
    <property type="evidence" value="ECO:0007669"/>
    <property type="project" value="UniProtKB-KW"/>
</dbReference>
<evidence type="ECO:0000256" key="5">
    <source>
        <dbReference type="ARBA" id="ARBA00022827"/>
    </source>
</evidence>
<dbReference type="GO" id="GO:0006744">
    <property type="term" value="P:ubiquinone biosynthetic process"/>
    <property type="evidence" value="ECO:0007669"/>
    <property type="project" value="UniProtKB-UniPathway"/>
</dbReference>
<sequence>MQTDSDIAIVGGGLNGPALALALAGAGFSVTLIDAGPAGARGQAGFDGRAYSLAAASQKLLTVLGVWEQVAESQPILDVVASQGRAGEGASPFFLHFDHAELDDGPMGWMVEDRHLSAALSTVLDATPAIRRINDTAVTGQDIGPAGVALSLSSGTTITARLAVGCDGRRSGVAERAGIHRSGWSYEQTALVCAVTHEHPHQGAAHQFFMPGGPLAILPLPGGHRSSIVWSLPTRDAEALKLLDDAAFLEVLRPAFGDFLGDIALAGGRFSYPLSLSLADHYIRPRLALAGDAAHGVHPLAGQGLNIGLRDVAALAEVLAEAHRRGEDPGTLPVLGRYERWRRFDATALALGMDGMNRLFSNGNPLLAAMRGAGMGMVQALPPLRRAFMREAAGLGGDTPRLLRGLPA</sequence>
<keyword evidence="4" id="KW-0285">Flavoprotein</keyword>
<keyword evidence="9" id="KW-1185">Reference proteome</keyword>
<gene>
    <name evidence="8" type="ORF">CN97_01365</name>
</gene>
<evidence type="ECO:0000313" key="9">
    <source>
        <dbReference type="Proteomes" id="UP000028826"/>
    </source>
</evidence>
<evidence type="ECO:0000256" key="1">
    <source>
        <dbReference type="ARBA" id="ARBA00001974"/>
    </source>
</evidence>
<dbReference type="InterPro" id="IPR036188">
    <property type="entry name" value="FAD/NAD-bd_sf"/>
</dbReference>
<reference evidence="8 9" key="1">
    <citation type="submission" date="2014-03" db="EMBL/GenBank/DDBJ databases">
        <title>Genome of Haematobacter massiliensis CCUG 47968.</title>
        <authorList>
            <person name="Wang D."/>
            <person name="Wang G."/>
        </authorList>
    </citation>
    <scope>NUCLEOTIDE SEQUENCE [LARGE SCALE GENOMIC DNA]</scope>
    <source>
        <strain evidence="8 9">CCUG 47968</strain>
    </source>
</reference>
<dbReference type="UniPathway" id="UPA00232"/>
<dbReference type="GO" id="GO:0110142">
    <property type="term" value="C:ubiquinone biosynthesis complex"/>
    <property type="evidence" value="ECO:0007669"/>
    <property type="project" value="UniProtKB-ARBA"/>
</dbReference>
<evidence type="ECO:0000256" key="6">
    <source>
        <dbReference type="ARBA" id="ARBA00023002"/>
    </source>
</evidence>
<dbReference type="PANTHER" id="PTHR43876">
    <property type="entry name" value="UBIQUINONE BIOSYNTHESIS MONOOXYGENASE COQ6, MITOCHONDRIAL"/>
    <property type="match status" value="1"/>
</dbReference>
<accession>A0A086XZD4</accession>
<dbReference type="PRINTS" id="PR00420">
    <property type="entry name" value="RNGMNOXGNASE"/>
</dbReference>
<dbReference type="OrthoDB" id="9796623at2"/>
<evidence type="ECO:0000313" key="8">
    <source>
        <dbReference type="EMBL" id="KFI27384.1"/>
    </source>
</evidence>
<keyword evidence="6" id="KW-0560">Oxidoreductase</keyword>
<dbReference type="PROSITE" id="PS01304">
    <property type="entry name" value="UBIH"/>
    <property type="match status" value="1"/>
</dbReference>
<dbReference type="AlphaFoldDB" id="A0A086XZD4"/>
<organism evidence="8 9">
    <name type="scientific">Haematobacter massiliensis</name>
    <dbReference type="NCBI Taxonomy" id="195105"/>
    <lineage>
        <taxon>Bacteria</taxon>
        <taxon>Pseudomonadati</taxon>
        <taxon>Pseudomonadota</taxon>
        <taxon>Alphaproteobacteria</taxon>
        <taxon>Rhodobacterales</taxon>
        <taxon>Paracoccaceae</taxon>
        <taxon>Haematobacter</taxon>
    </lineage>
</organism>
<comment type="cofactor">
    <cofactor evidence="1">
        <name>FAD</name>
        <dbReference type="ChEBI" id="CHEBI:57692"/>
    </cofactor>
</comment>
<dbReference type="GO" id="GO:0071949">
    <property type="term" value="F:FAD binding"/>
    <property type="evidence" value="ECO:0007669"/>
    <property type="project" value="InterPro"/>
</dbReference>
<dbReference type="RefSeq" id="WP_035713117.1">
    <property type="nucleotide sequence ID" value="NZ_CAMIFG010000175.1"/>
</dbReference>
<keyword evidence="7" id="KW-0503">Monooxygenase</keyword>
<dbReference type="eggNOG" id="COG0654">
    <property type="taxonomic scope" value="Bacteria"/>
</dbReference>